<dbReference type="EMBL" id="OUUY01000100">
    <property type="protein sequence ID" value="SPQ01380.1"/>
    <property type="molecule type" value="Genomic_DNA"/>
</dbReference>
<evidence type="ECO:0000256" key="7">
    <source>
        <dbReference type="ARBA" id="ARBA00033311"/>
    </source>
</evidence>
<dbReference type="GO" id="GO:0019305">
    <property type="term" value="P:dTDP-rhamnose biosynthetic process"/>
    <property type="evidence" value="ECO:0007669"/>
    <property type="project" value="TreeGrafter"/>
</dbReference>
<dbReference type="SUPFAM" id="SSF51182">
    <property type="entry name" value="RmlC-like cupins"/>
    <property type="match status" value="1"/>
</dbReference>
<evidence type="ECO:0000256" key="1">
    <source>
        <dbReference type="ARBA" id="ARBA00001298"/>
    </source>
</evidence>
<dbReference type="OrthoDB" id="9800680at2"/>
<keyword evidence="10" id="KW-1185">Reference proteome</keyword>
<dbReference type="GO" id="GO:0008830">
    <property type="term" value="F:dTDP-4-dehydrorhamnose 3,5-epimerase activity"/>
    <property type="evidence" value="ECO:0007669"/>
    <property type="project" value="UniProtKB-EC"/>
</dbReference>
<evidence type="ECO:0000256" key="8">
    <source>
        <dbReference type="SAM" id="MobiDB-lite"/>
    </source>
</evidence>
<dbReference type="GO" id="GO:0005829">
    <property type="term" value="C:cytosol"/>
    <property type="evidence" value="ECO:0007669"/>
    <property type="project" value="TreeGrafter"/>
</dbReference>
<feature type="region of interest" description="Disordered" evidence="8">
    <location>
        <begin position="125"/>
        <end position="145"/>
    </location>
</feature>
<dbReference type="AlphaFoldDB" id="A0A2U3QJ27"/>
<proteinExistence type="predicted"/>
<accession>A0A2U3QJ27</accession>
<dbReference type="InterPro" id="IPR011051">
    <property type="entry name" value="RmlC_Cupin_sf"/>
</dbReference>
<organism evidence="9 10">
    <name type="scientific">Candidatus Sulfobium mesophilum</name>
    <dbReference type="NCBI Taxonomy" id="2016548"/>
    <lineage>
        <taxon>Bacteria</taxon>
        <taxon>Pseudomonadati</taxon>
        <taxon>Nitrospirota</taxon>
        <taxon>Nitrospiria</taxon>
        <taxon>Nitrospirales</taxon>
        <taxon>Nitrospiraceae</taxon>
        <taxon>Candidatus Sulfobium</taxon>
    </lineage>
</organism>
<gene>
    <name evidence="9" type="ORF">NBG4_520007</name>
</gene>
<evidence type="ECO:0000256" key="4">
    <source>
        <dbReference type="ARBA" id="ARBA00019595"/>
    </source>
</evidence>
<dbReference type="EC" id="5.1.3.13" evidence="3"/>
<dbReference type="Gene3D" id="2.60.120.10">
    <property type="entry name" value="Jelly Rolls"/>
    <property type="match status" value="1"/>
</dbReference>
<evidence type="ECO:0000313" key="10">
    <source>
        <dbReference type="Proteomes" id="UP000245125"/>
    </source>
</evidence>
<comment type="catalytic activity">
    <reaction evidence="1">
        <text>dTDP-4-dehydro-6-deoxy-alpha-D-glucose = dTDP-4-dehydro-beta-L-rhamnose</text>
        <dbReference type="Rhea" id="RHEA:16969"/>
        <dbReference type="ChEBI" id="CHEBI:57649"/>
        <dbReference type="ChEBI" id="CHEBI:62830"/>
        <dbReference type="EC" id="5.1.3.13"/>
    </reaction>
</comment>
<dbReference type="Proteomes" id="UP000245125">
    <property type="component" value="Unassembled WGS sequence"/>
</dbReference>
<dbReference type="InterPro" id="IPR014710">
    <property type="entry name" value="RmlC-like_jellyroll"/>
</dbReference>
<evidence type="ECO:0000256" key="5">
    <source>
        <dbReference type="ARBA" id="ARBA00029758"/>
    </source>
</evidence>
<sequence>MEGVVIKELNVFTDERGWLTELFRNDETDFRPVMSYVSLTKPGISRGPHEHVDQSDFFCFLGNFRLCLWDNRKGSVSFGEKFVLDTGGKPVTAIVPPGVVHAYKNMGPAEGLVLNLPDRLFRGQGKKDPVDEVRYENDPDSPFRI</sequence>
<evidence type="ECO:0000256" key="6">
    <source>
        <dbReference type="ARBA" id="ARBA00031424"/>
    </source>
</evidence>
<reference evidence="10" key="1">
    <citation type="submission" date="2018-03" db="EMBL/GenBank/DDBJ databases">
        <authorList>
            <person name="Zecchin S."/>
        </authorList>
    </citation>
    <scope>NUCLEOTIDE SEQUENCE [LARGE SCALE GENOMIC DNA]</scope>
</reference>
<evidence type="ECO:0000256" key="3">
    <source>
        <dbReference type="ARBA" id="ARBA00012098"/>
    </source>
</evidence>
<dbReference type="PANTHER" id="PTHR21047:SF2">
    <property type="entry name" value="THYMIDINE DIPHOSPHO-4-KETO-RHAMNOSE 3,5-EPIMERASE"/>
    <property type="match status" value="1"/>
</dbReference>
<comment type="function">
    <text evidence="2">Catalyzes the epimerization of the C3' and C5'positions of dTDP-6-deoxy-D-xylo-4-hexulose, forming dTDP-6-deoxy-L-lyxo-4-hexulose.</text>
</comment>
<evidence type="ECO:0000313" key="9">
    <source>
        <dbReference type="EMBL" id="SPQ01380.1"/>
    </source>
</evidence>
<dbReference type="Pfam" id="PF00908">
    <property type="entry name" value="dTDP_sugar_isom"/>
    <property type="match status" value="1"/>
</dbReference>
<dbReference type="InterPro" id="IPR000888">
    <property type="entry name" value="RmlC-like"/>
</dbReference>
<protein>
    <recommendedName>
        <fullName evidence="4">dTDP-4-dehydrorhamnose 3,5-epimerase</fullName>
        <ecNumber evidence="3">5.1.3.13</ecNumber>
    </recommendedName>
    <alternativeName>
        <fullName evidence="6">Thymidine diphospho-4-keto-rhamnose 3,5-epimerase</fullName>
    </alternativeName>
    <alternativeName>
        <fullName evidence="5">dTDP-4-keto-6-deoxyglucose 3,5-epimerase</fullName>
    </alternativeName>
    <alternativeName>
        <fullName evidence="7">dTDP-6-deoxy-D-xylo-4-hexulose 3,5-epimerase</fullName>
    </alternativeName>
</protein>
<dbReference type="PANTHER" id="PTHR21047">
    <property type="entry name" value="DTDP-6-DEOXY-D-GLUCOSE-3,5 EPIMERASE"/>
    <property type="match status" value="1"/>
</dbReference>
<evidence type="ECO:0000256" key="2">
    <source>
        <dbReference type="ARBA" id="ARBA00001997"/>
    </source>
</evidence>
<name>A0A2U3QJ27_9BACT</name>
<dbReference type="GO" id="GO:0000271">
    <property type="term" value="P:polysaccharide biosynthetic process"/>
    <property type="evidence" value="ECO:0007669"/>
    <property type="project" value="TreeGrafter"/>
</dbReference>